<dbReference type="Proteomes" id="UP001551176">
    <property type="component" value="Unassembled WGS sequence"/>
</dbReference>
<dbReference type="RefSeq" id="WP_359356178.1">
    <property type="nucleotide sequence ID" value="NZ_JBEYXV010000021.1"/>
</dbReference>
<organism evidence="1 2">
    <name type="scientific">Streptomyces atriruber</name>
    <dbReference type="NCBI Taxonomy" id="545121"/>
    <lineage>
        <taxon>Bacteria</taxon>
        <taxon>Bacillati</taxon>
        <taxon>Actinomycetota</taxon>
        <taxon>Actinomycetes</taxon>
        <taxon>Kitasatosporales</taxon>
        <taxon>Streptomycetaceae</taxon>
        <taxon>Streptomyces</taxon>
    </lineage>
</organism>
<accession>A0ABV3BX21</accession>
<dbReference type="SUPFAM" id="SSF52402">
    <property type="entry name" value="Adenine nucleotide alpha hydrolases-like"/>
    <property type="match status" value="1"/>
</dbReference>
<dbReference type="EMBL" id="JBEYXV010000021">
    <property type="protein sequence ID" value="MEU6825568.1"/>
    <property type="molecule type" value="Genomic_DNA"/>
</dbReference>
<keyword evidence="2" id="KW-1185">Reference proteome</keyword>
<protein>
    <submittedName>
        <fullName evidence="1">Asparagine synthase</fullName>
    </submittedName>
</protein>
<dbReference type="Gene3D" id="3.40.50.620">
    <property type="entry name" value="HUPs"/>
    <property type="match status" value="1"/>
</dbReference>
<dbReference type="InterPro" id="IPR014729">
    <property type="entry name" value="Rossmann-like_a/b/a_fold"/>
</dbReference>
<sequence>MTVTVRENKKTDADITTVILRPGEVNVSAGVFGTAPLYLAPVGGELHGSWDLPELSPYLRADRLCPRVIARTLTRQHRYTADTLFEGVHRLTERATARFTQSGLVLTYPEPAEHVLEPRVLRPGVDPLAAFDALLFDVVNGAAASATGRVAVEVSGGADSANVALTLATADYGQVCSFGLLMGGALGTQQSERRRVLTDHLGFRDTAIPAMQHPPFVAGGVRALGLRHDPAGAFYQEAFDALREQVVRRGCEVVFVGSGGDEVNAHHSRTDARLPETDPVPWLGNRAVEALAERDDHVAPAPVLPVPTLIGFGLHNPAYLRLGIWPVAPLADPRLVRFMEQLPHEHKRGKAMFRERLRRVGLPESVAAPTEPENFLGVMEAGLRTYGLPILEGMLKESLLVDLAYVDRDALARARDHAERSDVVPDFLCDTIALEVGLRSLA</sequence>
<evidence type="ECO:0000313" key="1">
    <source>
        <dbReference type="EMBL" id="MEU6825568.1"/>
    </source>
</evidence>
<reference evidence="1 2" key="1">
    <citation type="submission" date="2024-06" db="EMBL/GenBank/DDBJ databases">
        <title>The Natural Products Discovery Center: Release of the First 8490 Sequenced Strains for Exploring Actinobacteria Biosynthetic Diversity.</title>
        <authorList>
            <person name="Kalkreuter E."/>
            <person name="Kautsar S.A."/>
            <person name="Yang D."/>
            <person name="Bader C.D."/>
            <person name="Teijaro C.N."/>
            <person name="Fluegel L."/>
            <person name="Davis C.M."/>
            <person name="Simpson J.R."/>
            <person name="Lauterbach L."/>
            <person name="Steele A.D."/>
            <person name="Gui C."/>
            <person name="Meng S."/>
            <person name="Li G."/>
            <person name="Viehrig K."/>
            <person name="Ye F."/>
            <person name="Su P."/>
            <person name="Kiefer A.F."/>
            <person name="Nichols A."/>
            <person name="Cepeda A.J."/>
            <person name="Yan W."/>
            <person name="Fan B."/>
            <person name="Jiang Y."/>
            <person name="Adhikari A."/>
            <person name="Zheng C.-J."/>
            <person name="Schuster L."/>
            <person name="Cowan T.M."/>
            <person name="Smanski M.J."/>
            <person name="Chevrette M.G."/>
            <person name="De Carvalho L.P.S."/>
            <person name="Shen B."/>
        </authorList>
    </citation>
    <scope>NUCLEOTIDE SEQUENCE [LARGE SCALE GENOMIC DNA]</scope>
    <source>
        <strain evidence="1 2">NPDC046838</strain>
    </source>
</reference>
<proteinExistence type="predicted"/>
<name>A0ABV3BX21_9ACTN</name>
<gene>
    <name evidence="1" type="ORF">ABZ921_33565</name>
</gene>
<comment type="caution">
    <text evidence="1">The sequence shown here is derived from an EMBL/GenBank/DDBJ whole genome shotgun (WGS) entry which is preliminary data.</text>
</comment>
<evidence type="ECO:0000313" key="2">
    <source>
        <dbReference type="Proteomes" id="UP001551176"/>
    </source>
</evidence>